<evidence type="ECO:0000313" key="9">
    <source>
        <dbReference type="EMBL" id="RRJ88185.1"/>
    </source>
</evidence>
<gene>
    <name evidence="9" type="ORF">EG850_01670</name>
</gene>
<dbReference type="GO" id="GO:0006729">
    <property type="term" value="P:tetrahydrobiopterin biosynthetic process"/>
    <property type="evidence" value="ECO:0007669"/>
    <property type="project" value="TreeGrafter"/>
</dbReference>
<dbReference type="EC" id="3.5.4.16" evidence="3"/>
<dbReference type="EMBL" id="RQVS01000002">
    <property type="protein sequence ID" value="RRJ88185.1"/>
    <property type="molecule type" value="Genomic_DNA"/>
</dbReference>
<evidence type="ECO:0000256" key="5">
    <source>
        <dbReference type="ARBA" id="ARBA00022563"/>
    </source>
</evidence>
<dbReference type="Gene3D" id="3.30.1130.10">
    <property type="match status" value="1"/>
</dbReference>
<dbReference type="PANTHER" id="PTHR11109">
    <property type="entry name" value="GTP CYCLOHYDROLASE I"/>
    <property type="match status" value="1"/>
</dbReference>
<name>A0A3P3VZH2_9MICO</name>
<comment type="catalytic activity">
    <reaction evidence="1">
        <text>GTP + H2O = 7,8-dihydroneopterin 3'-triphosphate + formate + H(+)</text>
        <dbReference type="Rhea" id="RHEA:17473"/>
        <dbReference type="ChEBI" id="CHEBI:15377"/>
        <dbReference type="ChEBI" id="CHEBI:15378"/>
        <dbReference type="ChEBI" id="CHEBI:15740"/>
        <dbReference type="ChEBI" id="CHEBI:37565"/>
        <dbReference type="ChEBI" id="CHEBI:58462"/>
        <dbReference type="EC" id="3.5.4.16"/>
    </reaction>
</comment>
<keyword evidence="10" id="KW-1185">Reference proteome</keyword>
<feature type="domain" description="GTP cyclohydrolase I" evidence="8">
    <location>
        <begin position="9"/>
        <end position="184"/>
    </location>
</feature>
<dbReference type="InterPro" id="IPR020602">
    <property type="entry name" value="GTP_CycHdrlase_I_dom"/>
</dbReference>
<comment type="pathway">
    <text evidence="2">Cofactor biosynthesis; 7,8-dihydroneopterin triphosphate biosynthesis; 7,8-dihydroneopterin triphosphate from GTP: step 1/1.</text>
</comment>
<sequence>MAVDEARAAAAIREFLIASGIAADDARVARTPLRVAAAATELLGGEGVDPVPALRDGRLPAPDSDLVLVRNIRFRAMCEHHLLPFDGWIQLAYLPGDSIVGFGRLYDLVETCSSRLTLQEQLGEDLVDALMLGLGARGALAVVEARQGCVADRGPRQAESDAVSVAARGALTESSARAEAFRLIALSATDRD</sequence>
<accession>A0A3P3VZH2</accession>
<proteinExistence type="predicted"/>
<dbReference type="GO" id="GO:0008270">
    <property type="term" value="F:zinc ion binding"/>
    <property type="evidence" value="ECO:0007669"/>
    <property type="project" value="TreeGrafter"/>
</dbReference>
<keyword evidence="5" id="KW-0554">One-carbon metabolism</keyword>
<dbReference type="GO" id="GO:0005525">
    <property type="term" value="F:GTP binding"/>
    <property type="evidence" value="ECO:0007669"/>
    <property type="project" value="TreeGrafter"/>
</dbReference>
<evidence type="ECO:0000313" key="10">
    <source>
        <dbReference type="Proteomes" id="UP000274391"/>
    </source>
</evidence>
<reference evidence="9 10" key="1">
    <citation type="submission" date="2018-11" db="EMBL/GenBank/DDBJ databases">
        <title>YIM 102482-1 draft genome.</title>
        <authorList>
            <person name="Li G."/>
            <person name="Jiang Y."/>
        </authorList>
    </citation>
    <scope>NUCLEOTIDE SEQUENCE [LARGE SCALE GENOMIC DNA]</scope>
    <source>
        <strain evidence="9 10">YIM 102482-1</strain>
    </source>
</reference>
<evidence type="ECO:0000256" key="6">
    <source>
        <dbReference type="ARBA" id="ARBA00022801"/>
    </source>
</evidence>
<dbReference type="InterPro" id="IPR001474">
    <property type="entry name" value="GTP_CycHdrlase_I"/>
</dbReference>
<dbReference type="PANTHER" id="PTHR11109:SF7">
    <property type="entry name" value="GTP CYCLOHYDROLASE 1"/>
    <property type="match status" value="1"/>
</dbReference>
<dbReference type="Pfam" id="PF01227">
    <property type="entry name" value="GTP_cyclohydroI"/>
    <property type="match status" value="1"/>
</dbReference>
<comment type="caution">
    <text evidence="9">The sequence shown here is derived from an EMBL/GenBank/DDBJ whole genome shotgun (WGS) entry which is preliminary data.</text>
</comment>
<dbReference type="GO" id="GO:0005737">
    <property type="term" value="C:cytoplasm"/>
    <property type="evidence" value="ECO:0007669"/>
    <property type="project" value="TreeGrafter"/>
</dbReference>
<dbReference type="GO" id="GO:0003934">
    <property type="term" value="F:GTP cyclohydrolase I activity"/>
    <property type="evidence" value="ECO:0007669"/>
    <property type="project" value="UniProtKB-EC"/>
</dbReference>
<dbReference type="RefSeq" id="WP_124969220.1">
    <property type="nucleotide sequence ID" value="NZ_RQVS01000002.1"/>
</dbReference>
<protein>
    <recommendedName>
        <fullName evidence="4">GTP cyclohydrolase 1</fullName>
        <ecNumber evidence="3">3.5.4.16</ecNumber>
    </recommendedName>
    <alternativeName>
        <fullName evidence="7">GTP cyclohydrolase I</fullName>
    </alternativeName>
</protein>
<evidence type="ECO:0000256" key="3">
    <source>
        <dbReference type="ARBA" id="ARBA00012715"/>
    </source>
</evidence>
<dbReference type="OrthoDB" id="9801207at2"/>
<dbReference type="UniPathway" id="UPA00848">
    <property type="reaction ID" value="UER00151"/>
</dbReference>
<evidence type="ECO:0000256" key="2">
    <source>
        <dbReference type="ARBA" id="ARBA00005080"/>
    </source>
</evidence>
<dbReference type="SUPFAM" id="SSF55620">
    <property type="entry name" value="Tetrahydrobiopterin biosynthesis enzymes-like"/>
    <property type="match status" value="1"/>
</dbReference>
<dbReference type="GO" id="GO:0046654">
    <property type="term" value="P:tetrahydrofolate biosynthetic process"/>
    <property type="evidence" value="ECO:0007669"/>
    <property type="project" value="InterPro"/>
</dbReference>
<evidence type="ECO:0000256" key="4">
    <source>
        <dbReference type="ARBA" id="ARBA00017272"/>
    </source>
</evidence>
<dbReference type="AlphaFoldDB" id="A0A3P3VZH2"/>
<evidence type="ECO:0000256" key="7">
    <source>
        <dbReference type="ARBA" id="ARBA00030854"/>
    </source>
</evidence>
<dbReference type="InterPro" id="IPR043133">
    <property type="entry name" value="GTP-CH-I_C/QueF"/>
</dbReference>
<dbReference type="Proteomes" id="UP000274391">
    <property type="component" value="Unassembled WGS sequence"/>
</dbReference>
<dbReference type="GO" id="GO:0006730">
    <property type="term" value="P:one-carbon metabolic process"/>
    <property type="evidence" value="ECO:0007669"/>
    <property type="project" value="UniProtKB-KW"/>
</dbReference>
<evidence type="ECO:0000256" key="1">
    <source>
        <dbReference type="ARBA" id="ARBA00001052"/>
    </source>
</evidence>
<organism evidence="9 10">
    <name type="scientific">Gulosibacter macacae</name>
    <dbReference type="NCBI Taxonomy" id="2488791"/>
    <lineage>
        <taxon>Bacteria</taxon>
        <taxon>Bacillati</taxon>
        <taxon>Actinomycetota</taxon>
        <taxon>Actinomycetes</taxon>
        <taxon>Micrococcales</taxon>
        <taxon>Microbacteriaceae</taxon>
        <taxon>Gulosibacter</taxon>
    </lineage>
</organism>
<evidence type="ECO:0000259" key="8">
    <source>
        <dbReference type="Pfam" id="PF01227"/>
    </source>
</evidence>
<keyword evidence="6 9" id="KW-0378">Hydrolase</keyword>